<keyword evidence="1" id="KW-1133">Transmembrane helix</keyword>
<keyword evidence="3" id="KW-1185">Reference proteome</keyword>
<dbReference type="Proteomes" id="UP001153404">
    <property type="component" value="Unassembled WGS sequence"/>
</dbReference>
<comment type="caution">
    <text evidence="2">The sequence shown here is derived from an EMBL/GenBank/DDBJ whole genome shotgun (WGS) entry which is preliminary data.</text>
</comment>
<evidence type="ECO:0000313" key="3">
    <source>
        <dbReference type="Proteomes" id="UP001153404"/>
    </source>
</evidence>
<organism evidence="2 3">
    <name type="scientific">Cohnella rhizosphaerae</name>
    <dbReference type="NCBI Taxonomy" id="1457232"/>
    <lineage>
        <taxon>Bacteria</taxon>
        <taxon>Bacillati</taxon>
        <taxon>Bacillota</taxon>
        <taxon>Bacilli</taxon>
        <taxon>Bacillales</taxon>
        <taxon>Paenibacillaceae</taxon>
        <taxon>Cohnella</taxon>
    </lineage>
</organism>
<sequence>MSIWFVLASGAAHATWNLLAKRSGHKQVFLLLVLLPSTLLLLPVLVAELISRGIAGQSGLLLTLSMAAQAGYGYFFVQIAGARRRLPGLSDDAGNERIIASTHRNLFFCMRR</sequence>
<accession>A0A9X4KX06</accession>
<keyword evidence="1" id="KW-0472">Membrane</keyword>
<reference evidence="2" key="1">
    <citation type="submission" date="2022-10" db="EMBL/GenBank/DDBJ databases">
        <title>Comparative genomic analysis of Cohnella hashimotonis sp. nov., isolated from the International Space Station.</title>
        <authorList>
            <person name="Simpson A."/>
            <person name="Venkateswaran K."/>
        </authorList>
    </citation>
    <scope>NUCLEOTIDE SEQUENCE</scope>
    <source>
        <strain evidence="2">DSM 28161</strain>
    </source>
</reference>
<dbReference type="AlphaFoldDB" id="A0A9X4KX06"/>
<evidence type="ECO:0000313" key="2">
    <source>
        <dbReference type="EMBL" id="MDG0812841.1"/>
    </source>
</evidence>
<dbReference type="EMBL" id="JAPDIA010000008">
    <property type="protein sequence ID" value="MDG0812841.1"/>
    <property type="molecule type" value="Genomic_DNA"/>
</dbReference>
<protein>
    <submittedName>
        <fullName evidence="2">Uncharacterized protein</fullName>
    </submittedName>
</protein>
<gene>
    <name evidence="2" type="ORF">OMP40_28595</name>
</gene>
<feature type="transmembrane region" description="Helical" evidence="1">
    <location>
        <begin position="28"/>
        <end position="47"/>
    </location>
</feature>
<proteinExistence type="predicted"/>
<keyword evidence="1" id="KW-0812">Transmembrane</keyword>
<dbReference type="RefSeq" id="WP_277536408.1">
    <property type="nucleotide sequence ID" value="NZ_JAPDIA010000008.1"/>
</dbReference>
<feature type="transmembrane region" description="Helical" evidence="1">
    <location>
        <begin position="59"/>
        <end position="77"/>
    </location>
</feature>
<name>A0A9X4KX06_9BACL</name>
<evidence type="ECO:0000256" key="1">
    <source>
        <dbReference type="SAM" id="Phobius"/>
    </source>
</evidence>